<accession>A0A919QF86</accession>
<protein>
    <submittedName>
        <fullName evidence="2">Uncharacterized protein</fullName>
    </submittedName>
</protein>
<organism evidence="2 3">
    <name type="scientific">Acrocarpospora phusangensis</name>
    <dbReference type="NCBI Taxonomy" id="1070424"/>
    <lineage>
        <taxon>Bacteria</taxon>
        <taxon>Bacillati</taxon>
        <taxon>Actinomycetota</taxon>
        <taxon>Actinomycetes</taxon>
        <taxon>Streptosporangiales</taxon>
        <taxon>Streptosporangiaceae</taxon>
        <taxon>Acrocarpospora</taxon>
    </lineage>
</organism>
<reference evidence="2" key="1">
    <citation type="submission" date="2021-01" db="EMBL/GenBank/DDBJ databases">
        <title>Whole genome shotgun sequence of Acrocarpospora phusangensis NBRC 108782.</title>
        <authorList>
            <person name="Komaki H."/>
            <person name="Tamura T."/>
        </authorList>
    </citation>
    <scope>NUCLEOTIDE SEQUENCE</scope>
    <source>
        <strain evidence="2">NBRC 108782</strain>
    </source>
</reference>
<sequence>MVPAAGSAYENGTRTVAHQARSEVSQGWRVSEPTVIGARAPAEAGGVALPMPTTKAAMAATARKGDIPQDDLPDALRRQYPD</sequence>
<evidence type="ECO:0000313" key="2">
    <source>
        <dbReference type="EMBL" id="GIH26428.1"/>
    </source>
</evidence>
<keyword evidence="3" id="KW-1185">Reference proteome</keyword>
<dbReference type="EMBL" id="BOOA01000040">
    <property type="protein sequence ID" value="GIH26428.1"/>
    <property type="molecule type" value="Genomic_DNA"/>
</dbReference>
<proteinExistence type="predicted"/>
<dbReference type="Proteomes" id="UP000640052">
    <property type="component" value="Unassembled WGS sequence"/>
</dbReference>
<evidence type="ECO:0000256" key="1">
    <source>
        <dbReference type="SAM" id="MobiDB-lite"/>
    </source>
</evidence>
<comment type="caution">
    <text evidence="2">The sequence shown here is derived from an EMBL/GenBank/DDBJ whole genome shotgun (WGS) entry which is preliminary data.</text>
</comment>
<feature type="region of interest" description="Disordered" evidence="1">
    <location>
        <begin position="59"/>
        <end position="82"/>
    </location>
</feature>
<feature type="region of interest" description="Disordered" evidence="1">
    <location>
        <begin position="1"/>
        <end position="29"/>
    </location>
</feature>
<evidence type="ECO:0000313" key="3">
    <source>
        <dbReference type="Proteomes" id="UP000640052"/>
    </source>
</evidence>
<name>A0A919QF86_9ACTN</name>
<gene>
    <name evidence="2" type="ORF">Aph01nite_47380</name>
</gene>
<dbReference type="AlphaFoldDB" id="A0A919QF86"/>